<dbReference type="RefSeq" id="WP_101893937.1">
    <property type="nucleotide sequence ID" value="NZ_CP022684.1"/>
</dbReference>
<protein>
    <recommendedName>
        <fullName evidence="11">HemY N-terminal domain-containing protein</fullName>
    </recommendedName>
</protein>
<evidence type="ECO:0000256" key="6">
    <source>
        <dbReference type="ARBA" id="ARBA00022692"/>
    </source>
</evidence>
<dbReference type="OrthoDB" id="7053339at2"/>
<dbReference type="NCBIfam" id="TIGR00540">
    <property type="entry name" value="TPR_hemY_coli"/>
    <property type="match status" value="1"/>
</dbReference>
<evidence type="ECO:0000256" key="7">
    <source>
        <dbReference type="ARBA" id="ARBA00022989"/>
    </source>
</evidence>
<feature type="transmembrane region" description="Helical" evidence="10">
    <location>
        <begin position="12"/>
        <end position="32"/>
    </location>
</feature>
<keyword evidence="9" id="KW-0627">Porphyrin biosynthesis</keyword>
<dbReference type="GO" id="GO:0005886">
    <property type="term" value="C:plasma membrane"/>
    <property type="evidence" value="ECO:0007669"/>
    <property type="project" value="UniProtKB-SubCell"/>
</dbReference>
<evidence type="ECO:0000313" key="13">
    <source>
        <dbReference type="Proteomes" id="UP000235116"/>
    </source>
</evidence>
<evidence type="ECO:0000256" key="10">
    <source>
        <dbReference type="SAM" id="Phobius"/>
    </source>
</evidence>
<dbReference type="UniPathway" id="UPA00252"/>
<proteinExistence type="predicted"/>
<dbReference type="EMBL" id="CP022684">
    <property type="protein sequence ID" value="AUM12569.1"/>
    <property type="molecule type" value="Genomic_DNA"/>
</dbReference>
<keyword evidence="6 10" id="KW-0812">Transmembrane</keyword>
<dbReference type="Proteomes" id="UP000235116">
    <property type="component" value="Chromosome"/>
</dbReference>
<dbReference type="KEGG" id="kak:Kalk_09135"/>
<evidence type="ECO:0000256" key="9">
    <source>
        <dbReference type="ARBA" id="ARBA00023244"/>
    </source>
</evidence>
<dbReference type="GO" id="GO:0006779">
    <property type="term" value="P:porphyrin-containing compound biosynthetic process"/>
    <property type="evidence" value="ECO:0007669"/>
    <property type="project" value="UniProtKB-KW"/>
</dbReference>
<dbReference type="InterPro" id="IPR005254">
    <property type="entry name" value="Heme_biosyn_assoc_TPR_pro"/>
</dbReference>
<reference evidence="13" key="1">
    <citation type="submission" date="2017-08" db="EMBL/GenBank/DDBJ databases">
        <title>Direct submision.</title>
        <authorList>
            <person name="Kim S.-J."/>
            <person name="Rhee S.-K."/>
        </authorList>
    </citation>
    <scope>NUCLEOTIDE SEQUENCE [LARGE SCALE GENOMIC DNA]</scope>
    <source>
        <strain evidence="13">GI5</strain>
    </source>
</reference>
<dbReference type="InterPro" id="IPR010817">
    <property type="entry name" value="HemY_N"/>
</dbReference>
<keyword evidence="5" id="KW-0997">Cell inner membrane</keyword>
<evidence type="ECO:0000256" key="3">
    <source>
        <dbReference type="ARBA" id="ARBA00004744"/>
    </source>
</evidence>
<feature type="domain" description="HemY N-terminal" evidence="11">
    <location>
        <begin position="37"/>
        <end position="134"/>
    </location>
</feature>
<gene>
    <name evidence="12" type="ORF">Kalk_09135</name>
</gene>
<evidence type="ECO:0000256" key="8">
    <source>
        <dbReference type="ARBA" id="ARBA00023136"/>
    </source>
</evidence>
<feature type="transmembrane region" description="Helical" evidence="10">
    <location>
        <begin position="52"/>
        <end position="73"/>
    </location>
</feature>
<dbReference type="SUPFAM" id="SSF48452">
    <property type="entry name" value="TPR-like"/>
    <property type="match status" value="2"/>
</dbReference>
<dbReference type="InterPro" id="IPR011990">
    <property type="entry name" value="TPR-like_helical_dom_sf"/>
</dbReference>
<evidence type="ECO:0000256" key="1">
    <source>
        <dbReference type="ARBA" id="ARBA00002962"/>
    </source>
</evidence>
<evidence type="ECO:0000259" key="11">
    <source>
        <dbReference type="Pfam" id="PF07219"/>
    </source>
</evidence>
<evidence type="ECO:0000256" key="2">
    <source>
        <dbReference type="ARBA" id="ARBA00004429"/>
    </source>
</evidence>
<dbReference type="Pfam" id="PF07219">
    <property type="entry name" value="HemY_N"/>
    <property type="match status" value="1"/>
</dbReference>
<keyword evidence="13" id="KW-1185">Reference proteome</keyword>
<accession>A0A2K9LJN3</accession>
<comment type="pathway">
    <text evidence="3">Porphyrin-containing compound metabolism; protoheme biosynthesis.</text>
</comment>
<comment type="function">
    <text evidence="1">Involved in a late step of protoheme IX synthesis.</text>
</comment>
<name>A0A2K9LJN3_9GAMM</name>
<dbReference type="GO" id="GO:0042168">
    <property type="term" value="P:heme metabolic process"/>
    <property type="evidence" value="ECO:0007669"/>
    <property type="project" value="InterPro"/>
</dbReference>
<organism evidence="12 13">
    <name type="scientific">Ketobacter alkanivorans</name>
    <dbReference type="NCBI Taxonomy" id="1917421"/>
    <lineage>
        <taxon>Bacteria</taxon>
        <taxon>Pseudomonadati</taxon>
        <taxon>Pseudomonadota</taxon>
        <taxon>Gammaproteobacteria</taxon>
        <taxon>Pseudomonadales</taxon>
        <taxon>Ketobacteraceae</taxon>
        <taxon>Ketobacter</taxon>
    </lineage>
</organism>
<comment type="subcellular location">
    <subcellularLocation>
        <location evidence="2">Cell inner membrane</location>
        <topology evidence="2">Multi-pass membrane protein</topology>
    </subcellularLocation>
</comment>
<evidence type="ECO:0000256" key="4">
    <source>
        <dbReference type="ARBA" id="ARBA00022475"/>
    </source>
</evidence>
<keyword evidence="7 10" id="KW-1133">Transmembrane helix</keyword>
<keyword evidence="4" id="KW-1003">Cell membrane</keyword>
<keyword evidence="8 10" id="KW-0472">Membrane</keyword>
<dbReference type="Gene3D" id="1.25.40.10">
    <property type="entry name" value="Tetratricopeptide repeat domain"/>
    <property type="match status" value="2"/>
</dbReference>
<dbReference type="AlphaFoldDB" id="A0A2K9LJN3"/>
<evidence type="ECO:0000313" key="12">
    <source>
        <dbReference type="EMBL" id="AUM12569.1"/>
    </source>
</evidence>
<sequence>MRSLLNLIRIKGSTIMFLVMGSFVGALFFKAVAKDPGYILLAHGKHTFETSLLVGILVVVVFAVLLYWLVVIVRRLTSLSLFRSSSNKLTTDGLIALAQGDWANAEKRLAKAARGNDVPLINYLTAAQAAHEQGKDDARDQYLRLAHESTKGADAAVSLTKARLQYQSGHWEECLATLMKLSRDAKSPSYPYVIKMLSKVYVELEDWESLRELLPAMKKQKVVSEDEFSRLARLCYEGKLKRAVRGESNQDKRKNLKDAWHQIPKKFHTEPSLVRIYAEGLIAADAGADAERVITDLLRKNWDDGLVQVYGQVMGGDVEKQMLWCENWLKERPNNPMLLLTMGRLSLQLKSWDKARSYFEASLRSRKSAQAYGELGRLLSHMGEPQASNEHFQSGLAMIAERLPDLPMPDSPEP</sequence>
<evidence type="ECO:0000256" key="5">
    <source>
        <dbReference type="ARBA" id="ARBA00022519"/>
    </source>
</evidence>